<dbReference type="EMBL" id="GGEC01029407">
    <property type="protein sequence ID" value="MBX09891.1"/>
    <property type="molecule type" value="Transcribed_RNA"/>
</dbReference>
<organism evidence="1">
    <name type="scientific">Rhizophora mucronata</name>
    <name type="common">Asiatic mangrove</name>
    <dbReference type="NCBI Taxonomy" id="61149"/>
    <lineage>
        <taxon>Eukaryota</taxon>
        <taxon>Viridiplantae</taxon>
        <taxon>Streptophyta</taxon>
        <taxon>Embryophyta</taxon>
        <taxon>Tracheophyta</taxon>
        <taxon>Spermatophyta</taxon>
        <taxon>Magnoliopsida</taxon>
        <taxon>eudicotyledons</taxon>
        <taxon>Gunneridae</taxon>
        <taxon>Pentapetalae</taxon>
        <taxon>rosids</taxon>
        <taxon>fabids</taxon>
        <taxon>Malpighiales</taxon>
        <taxon>Rhizophoraceae</taxon>
        <taxon>Rhizophora</taxon>
    </lineage>
</organism>
<proteinExistence type="predicted"/>
<dbReference type="EMBL" id="GGEC01029412">
    <property type="protein sequence ID" value="MBX09896.1"/>
    <property type="molecule type" value="Transcribed_RNA"/>
</dbReference>
<dbReference type="EMBL" id="GGEC01029411">
    <property type="protein sequence ID" value="MBX09895.1"/>
    <property type="molecule type" value="Transcribed_RNA"/>
</dbReference>
<reference evidence="1" key="1">
    <citation type="submission" date="2018-02" db="EMBL/GenBank/DDBJ databases">
        <title>Rhizophora mucronata_Transcriptome.</title>
        <authorList>
            <person name="Meera S.P."/>
            <person name="Sreeshan A."/>
            <person name="Augustine A."/>
        </authorList>
    </citation>
    <scope>NUCLEOTIDE SEQUENCE</scope>
    <source>
        <tissue evidence="1">Leaf</tissue>
    </source>
</reference>
<dbReference type="AlphaFoldDB" id="A0A2P2KVY1"/>
<sequence length="176" mass="20419">MEDMGAWHSSHFVSTKKLFLANYTTHYAIRAIKFALGGFSNGRSFILSRRTNCFIHSLFMCSNRTSPGHECSANSFIRSCRTNCFIRHHFSIHKTHNRVNPDLMPQEDWTQAILVQLLCPFNRWELKPQKKCKLHAIIHGKPAQSKMMVKDNHIYESNDQRTSNVEISAYMCLAKK</sequence>
<name>A0A2P2KVY1_RHIMU</name>
<accession>A0A2P2KVY1</accession>
<protein>
    <submittedName>
        <fullName evidence="1">HVA22-like protein k isoform X1</fullName>
    </submittedName>
</protein>
<evidence type="ECO:0000313" key="1">
    <source>
        <dbReference type="EMBL" id="MBX09896.1"/>
    </source>
</evidence>